<dbReference type="Pfam" id="PF06689">
    <property type="entry name" value="zf-C4_ClpX"/>
    <property type="match status" value="1"/>
</dbReference>
<dbReference type="EMBL" id="JBHTEF010000001">
    <property type="protein sequence ID" value="MFC7580107.1"/>
    <property type="molecule type" value="Genomic_DNA"/>
</dbReference>
<dbReference type="InterPro" id="IPR003593">
    <property type="entry name" value="AAA+_ATPase"/>
</dbReference>
<dbReference type="SMART" id="SM01086">
    <property type="entry name" value="ClpB_D2-small"/>
    <property type="match status" value="1"/>
</dbReference>
<comment type="subunit">
    <text evidence="6">Component of the ClpX-ClpP complex. Forms a hexameric ring that, in the presence of ATP, binds to fourteen ClpP subunits assembled into a disk-like structure with a central cavity, resembling the structure of eukaryotic proteasomes.</text>
</comment>
<dbReference type="Pfam" id="PF10431">
    <property type="entry name" value="ClpB_D2-small"/>
    <property type="match status" value="1"/>
</dbReference>
<evidence type="ECO:0000256" key="4">
    <source>
        <dbReference type="ARBA" id="ARBA00022840"/>
    </source>
</evidence>
<dbReference type="GO" id="GO:0008233">
    <property type="term" value="F:peptidase activity"/>
    <property type="evidence" value="ECO:0007669"/>
    <property type="project" value="UniProtKB-KW"/>
</dbReference>
<sequence>MARLTDGAELLKCSFCGKTQKQVRKLIGGSGVYICNECIELCNEIIEEELSPAPHASDTPLPKPREIHDFLDSWVIGQERAKRALSVAVYNHYKRVRSREAGNDEDMEGTKSNILLLGPTGTGKTHLARSLARMLQVPFAIVDATALTEAGYVGEDVENILLKLIQEADGDIKRAERGIIYIDEIDKIGRKGENASITRDVSGEGVQQALLKIIEGTVASVPPQGGRKHPHQQFLEIDTSGILFIAAGAFAGIEEIVKQRLGQRSTGFGSNLKSASEYGDLYESITPEDLHKFGMIPEFIGRLPIITSTHMLTESDLSRVLTEPRNCLVRQYQHLFELDGVDLDFTPGALLAVAAQANSRGTGARGLASIMEKTLSDLMFEMPSRTDVARVVITREMVEGSGDPELYAEGEGPDAVRIA</sequence>
<keyword evidence="3 6" id="KW-0862">Zinc</keyword>
<dbReference type="InterPro" id="IPR038366">
    <property type="entry name" value="Znf_CppX_C4_sf"/>
</dbReference>
<dbReference type="InterPro" id="IPR046425">
    <property type="entry name" value="ClpX_bact"/>
</dbReference>
<dbReference type="InterPro" id="IPR010603">
    <property type="entry name" value="Znf_CppX_C4"/>
</dbReference>
<dbReference type="Gene3D" id="1.10.8.60">
    <property type="match status" value="1"/>
</dbReference>
<feature type="binding site" evidence="6 7">
    <location>
        <position position="35"/>
    </location>
    <ligand>
        <name>Zn(2+)</name>
        <dbReference type="ChEBI" id="CHEBI:29105"/>
    </ligand>
</feature>
<dbReference type="GO" id="GO:0005524">
    <property type="term" value="F:ATP binding"/>
    <property type="evidence" value="ECO:0007669"/>
    <property type="project" value="UniProtKB-KW"/>
</dbReference>
<evidence type="ECO:0000256" key="1">
    <source>
        <dbReference type="ARBA" id="ARBA00022723"/>
    </source>
</evidence>
<keyword evidence="2 6" id="KW-0547">Nucleotide-binding</keyword>
<dbReference type="RefSeq" id="WP_291500248.1">
    <property type="nucleotide sequence ID" value="NZ_JBHTEF010000001.1"/>
</dbReference>
<dbReference type="CDD" id="cd19497">
    <property type="entry name" value="RecA-like_ClpX"/>
    <property type="match status" value="1"/>
</dbReference>
<dbReference type="SUPFAM" id="SSF57716">
    <property type="entry name" value="Glucocorticoid receptor-like (DNA-binding domain)"/>
    <property type="match status" value="1"/>
</dbReference>
<dbReference type="NCBIfam" id="NF003745">
    <property type="entry name" value="PRK05342.1"/>
    <property type="match status" value="1"/>
</dbReference>
<dbReference type="PANTHER" id="PTHR48102:SF7">
    <property type="entry name" value="ATP-DEPENDENT CLP PROTEASE ATP-BINDING SUBUNIT CLPX-LIKE, MITOCHONDRIAL"/>
    <property type="match status" value="1"/>
</dbReference>
<comment type="similarity">
    <text evidence="6 7">Belongs to the ClpX chaperone family.</text>
</comment>
<dbReference type="HAMAP" id="MF_00175">
    <property type="entry name" value="ClpX"/>
    <property type="match status" value="1"/>
</dbReference>
<keyword evidence="9" id="KW-0645">Protease</keyword>
<proteinExistence type="inferred from homology"/>
<organism evidence="9 10">
    <name type="scientific">Schaalia naturae</name>
    <dbReference type="NCBI Taxonomy" id="635203"/>
    <lineage>
        <taxon>Bacteria</taxon>
        <taxon>Bacillati</taxon>
        <taxon>Actinomycetota</taxon>
        <taxon>Actinomycetes</taxon>
        <taxon>Actinomycetales</taxon>
        <taxon>Actinomycetaceae</taxon>
        <taxon>Schaalia</taxon>
    </lineage>
</organism>
<evidence type="ECO:0000313" key="9">
    <source>
        <dbReference type="EMBL" id="MFC7580107.1"/>
    </source>
</evidence>
<keyword evidence="4 6" id="KW-0067">ATP-binding</keyword>
<evidence type="ECO:0000256" key="7">
    <source>
        <dbReference type="PROSITE-ProRule" id="PRU01250"/>
    </source>
</evidence>
<feature type="domain" description="ClpX-type ZB" evidence="8">
    <location>
        <begin position="1"/>
        <end position="54"/>
    </location>
</feature>
<dbReference type="Proteomes" id="UP001596527">
    <property type="component" value="Unassembled WGS sequence"/>
</dbReference>
<gene>
    <name evidence="6 9" type="primary">clpX</name>
    <name evidence="9" type="ORF">ACFQWG_02580</name>
</gene>
<evidence type="ECO:0000256" key="3">
    <source>
        <dbReference type="ARBA" id="ARBA00022833"/>
    </source>
</evidence>
<dbReference type="GO" id="GO:0006508">
    <property type="term" value="P:proteolysis"/>
    <property type="evidence" value="ECO:0007669"/>
    <property type="project" value="UniProtKB-KW"/>
</dbReference>
<dbReference type="InterPro" id="IPR004487">
    <property type="entry name" value="Clp_protease_ATP-bd_su_ClpX"/>
</dbReference>
<protein>
    <recommendedName>
        <fullName evidence="6">ATP-dependent Clp protease ATP-binding subunit ClpX</fullName>
    </recommendedName>
</protein>
<evidence type="ECO:0000259" key="8">
    <source>
        <dbReference type="PROSITE" id="PS51902"/>
    </source>
</evidence>
<keyword evidence="1 6" id="KW-0479">Metal-binding</keyword>
<dbReference type="Gene3D" id="3.40.50.300">
    <property type="entry name" value="P-loop containing nucleotide triphosphate hydrolases"/>
    <property type="match status" value="1"/>
</dbReference>
<dbReference type="SUPFAM" id="SSF52540">
    <property type="entry name" value="P-loop containing nucleoside triphosphate hydrolases"/>
    <property type="match status" value="1"/>
</dbReference>
<evidence type="ECO:0000313" key="10">
    <source>
        <dbReference type="Proteomes" id="UP001596527"/>
    </source>
</evidence>
<dbReference type="Gene3D" id="6.20.220.10">
    <property type="entry name" value="ClpX chaperone, C4-type zinc finger domain"/>
    <property type="match status" value="1"/>
</dbReference>
<evidence type="ECO:0000256" key="6">
    <source>
        <dbReference type="HAMAP-Rule" id="MF_00175"/>
    </source>
</evidence>
<reference evidence="10" key="1">
    <citation type="journal article" date="2019" name="Int. J. Syst. Evol. Microbiol.">
        <title>The Global Catalogue of Microorganisms (GCM) 10K type strain sequencing project: providing services to taxonomists for standard genome sequencing and annotation.</title>
        <authorList>
            <consortium name="The Broad Institute Genomics Platform"/>
            <consortium name="The Broad Institute Genome Sequencing Center for Infectious Disease"/>
            <person name="Wu L."/>
            <person name="Ma J."/>
        </authorList>
    </citation>
    <scope>NUCLEOTIDE SEQUENCE [LARGE SCALE GENOMIC DNA]</scope>
    <source>
        <strain evidence="10">CCUG 56698</strain>
    </source>
</reference>
<dbReference type="InterPro" id="IPR003959">
    <property type="entry name" value="ATPase_AAA_core"/>
</dbReference>
<feature type="binding site" evidence="6 7">
    <location>
        <position position="38"/>
    </location>
    <ligand>
        <name>Zn(2+)</name>
        <dbReference type="ChEBI" id="CHEBI:29105"/>
    </ligand>
</feature>
<evidence type="ECO:0000256" key="2">
    <source>
        <dbReference type="ARBA" id="ARBA00022741"/>
    </source>
</evidence>
<dbReference type="InterPro" id="IPR050052">
    <property type="entry name" value="ATP-dep_Clp_protease_ClpX"/>
</dbReference>
<dbReference type="NCBIfam" id="TIGR00382">
    <property type="entry name" value="clpX"/>
    <property type="match status" value="1"/>
</dbReference>
<dbReference type="PANTHER" id="PTHR48102">
    <property type="entry name" value="ATP-DEPENDENT CLP PROTEASE ATP-BINDING SUBUNIT CLPX-LIKE, MITOCHONDRIAL-RELATED"/>
    <property type="match status" value="1"/>
</dbReference>
<evidence type="ECO:0000256" key="5">
    <source>
        <dbReference type="ARBA" id="ARBA00023186"/>
    </source>
</evidence>
<keyword evidence="5 6" id="KW-0143">Chaperone</keyword>
<comment type="caution">
    <text evidence="9">The sequence shown here is derived from an EMBL/GenBank/DDBJ whole genome shotgun (WGS) entry which is preliminary data.</text>
</comment>
<accession>A0ABW2SJ56</accession>
<keyword evidence="10" id="KW-1185">Reference proteome</keyword>
<dbReference type="PROSITE" id="PS51902">
    <property type="entry name" value="CLPX_ZB"/>
    <property type="match status" value="1"/>
</dbReference>
<feature type="binding site" evidence="6 7">
    <location>
        <position position="13"/>
    </location>
    <ligand>
        <name>Zn(2+)</name>
        <dbReference type="ChEBI" id="CHEBI:29105"/>
    </ligand>
</feature>
<comment type="caution">
    <text evidence="6">Lacks conserved residue(s) required for the propagation of feature annotation.</text>
</comment>
<dbReference type="InterPro" id="IPR059188">
    <property type="entry name" value="Znf_CLPX-like"/>
</dbReference>
<dbReference type="SMART" id="SM00382">
    <property type="entry name" value="AAA"/>
    <property type="match status" value="1"/>
</dbReference>
<keyword evidence="9" id="KW-0378">Hydrolase</keyword>
<dbReference type="Pfam" id="PF07724">
    <property type="entry name" value="AAA_2"/>
    <property type="match status" value="1"/>
</dbReference>
<dbReference type="InterPro" id="IPR019489">
    <property type="entry name" value="Clp_ATPase_C"/>
</dbReference>
<dbReference type="InterPro" id="IPR027417">
    <property type="entry name" value="P-loop_NTPase"/>
</dbReference>
<dbReference type="SMART" id="SM00994">
    <property type="entry name" value="zf-C4_ClpX"/>
    <property type="match status" value="1"/>
</dbReference>
<comment type="function">
    <text evidence="6">ATP-dependent specificity component of the Clp protease. It directs the protease to specific substrates. Can perform chaperone functions in the absence of ClpP.</text>
</comment>
<feature type="binding site" evidence="6 7">
    <location>
        <position position="16"/>
    </location>
    <ligand>
        <name>Zn(2+)</name>
        <dbReference type="ChEBI" id="CHEBI:29105"/>
    </ligand>
</feature>
<name>A0ABW2SJ56_9ACTO</name>